<dbReference type="EMBL" id="KZ679010">
    <property type="protein sequence ID" value="PSS20598.1"/>
    <property type="molecule type" value="Genomic_DNA"/>
</dbReference>
<reference evidence="3 4" key="1">
    <citation type="journal article" date="2018" name="New Phytol.">
        <title>Comparative genomics and transcriptomics depict ericoid mycorrhizal fungi as versatile saprotrophs and plant mutualists.</title>
        <authorList>
            <person name="Martino E."/>
            <person name="Morin E."/>
            <person name="Grelet G.A."/>
            <person name="Kuo A."/>
            <person name="Kohler A."/>
            <person name="Daghino S."/>
            <person name="Barry K.W."/>
            <person name="Cichocki N."/>
            <person name="Clum A."/>
            <person name="Dockter R.B."/>
            <person name="Hainaut M."/>
            <person name="Kuo R.C."/>
            <person name="LaButti K."/>
            <person name="Lindahl B.D."/>
            <person name="Lindquist E.A."/>
            <person name="Lipzen A."/>
            <person name="Khouja H.R."/>
            <person name="Magnuson J."/>
            <person name="Murat C."/>
            <person name="Ohm R.A."/>
            <person name="Singer S.W."/>
            <person name="Spatafora J.W."/>
            <person name="Wang M."/>
            <person name="Veneault-Fourrey C."/>
            <person name="Henrissat B."/>
            <person name="Grigoriev I.V."/>
            <person name="Martin F.M."/>
            <person name="Perotto S."/>
        </authorList>
    </citation>
    <scope>NUCLEOTIDE SEQUENCE [LARGE SCALE GENOMIC DNA]</scope>
    <source>
        <strain evidence="3 4">ATCC 22711</strain>
    </source>
</reference>
<organism evidence="3 4">
    <name type="scientific">Amorphotheca resinae ATCC 22711</name>
    <dbReference type="NCBI Taxonomy" id="857342"/>
    <lineage>
        <taxon>Eukaryota</taxon>
        <taxon>Fungi</taxon>
        <taxon>Dikarya</taxon>
        <taxon>Ascomycota</taxon>
        <taxon>Pezizomycotina</taxon>
        <taxon>Leotiomycetes</taxon>
        <taxon>Helotiales</taxon>
        <taxon>Amorphothecaceae</taxon>
        <taxon>Amorphotheca</taxon>
    </lineage>
</organism>
<keyword evidence="4" id="KW-1185">Reference proteome</keyword>
<dbReference type="OrthoDB" id="3542181at2759"/>
<dbReference type="Proteomes" id="UP000241818">
    <property type="component" value="Unassembled WGS sequence"/>
</dbReference>
<name>A0A2T3B4Q1_AMORE</name>
<accession>A0A2T3B4Q1</accession>
<dbReference type="RefSeq" id="XP_024721868.1">
    <property type="nucleotide sequence ID" value="XM_024866619.1"/>
</dbReference>
<sequence length="120" mass="12444">MRQFSPSLLFLILLAPLTRASKTPVLSTASASASPASSPTTPSPQVGTITAPPSLEDVNFQQKWHQTTYWSCVTIHTQVHCGWHEPVLPGGDEIAGAPRAVCGKGVGVAVGVAVVGGLLM</sequence>
<feature type="region of interest" description="Disordered" evidence="1">
    <location>
        <begin position="26"/>
        <end position="52"/>
    </location>
</feature>
<dbReference type="AlphaFoldDB" id="A0A2T3B4Q1"/>
<gene>
    <name evidence="3" type="ORF">M430DRAFT_34827</name>
</gene>
<evidence type="ECO:0000313" key="4">
    <source>
        <dbReference type="Proteomes" id="UP000241818"/>
    </source>
</evidence>
<evidence type="ECO:0000256" key="1">
    <source>
        <dbReference type="SAM" id="MobiDB-lite"/>
    </source>
</evidence>
<evidence type="ECO:0000313" key="3">
    <source>
        <dbReference type="EMBL" id="PSS20598.1"/>
    </source>
</evidence>
<dbReference type="GeneID" id="36574700"/>
<feature type="compositionally biased region" description="Low complexity" evidence="1">
    <location>
        <begin position="27"/>
        <end position="44"/>
    </location>
</feature>
<proteinExistence type="predicted"/>
<evidence type="ECO:0000256" key="2">
    <source>
        <dbReference type="SAM" id="SignalP"/>
    </source>
</evidence>
<feature type="signal peptide" evidence="2">
    <location>
        <begin position="1"/>
        <end position="20"/>
    </location>
</feature>
<evidence type="ECO:0008006" key="5">
    <source>
        <dbReference type="Google" id="ProtNLM"/>
    </source>
</evidence>
<protein>
    <recommendedName>
        <fullName evidence="5">SRCR domain-containing protein</fullName>
    </recommendedName>
</protein>
<feature type="chain" id="PRO_5015567175" description="SRCR domain-containing protein" evidence="2">
    <location>
        <begin position="21"/>
        <end position="120"/>
    </location>
</feature>
<dbReference type="InParanoid" id="A0A2T3B4Q1"/>
<keyword evidence="2" id="KW-0732">Signal</keyword>